<sequence length="494" mass="54195">MAFQLFTRLEDLIKNSASNPITATPSQVLADIGSPSTSIAVLDNGEISSHCISTGSDNPDTLFQACSISKPVAGLAIMKLIELGHFSLDDKICDLLPDQIVQLMAIDSRTERLLRTVTIKHLMSHTSGISVGGFPGYPVYDRVPQLYQIFEGRSSANTQPIVMKTLPGLEFMYSGGGITVLQCVVENVMQKPLAELVKEHVFDPLGMTRSCYYVGLDEQNVAKAHYHGYYPTEIKWHVQPELAAAGLWTTPTDLMKVVRAVQESLEGNKPNTILRKESAELMLTKIKGDFGLTWLADGISFGHSGSNNPGYRCFTFGFADLPWNNEPTAGQLKQEAQIAIPLMCGISVMTNAVTGDNVWLKIVSAVAYLKGWTAPSGHIAGDHFTMTPFPAFEESYASDEWMNWIGNSWSDGWMIAKDDKDNPVAGIDHEVLVKLRPAAIPPKQYADGKKSIDFVMDGISILVRLSWDGPDRTIETCNFGTQEVKVLRNTSNAT</sequence>
<dbReference type="EMBL" id="JAPDRQ010000275">
    <property type="protein sequence ID" value="KAJ9651189.1"/>
    <property type="molecule type" value="Genomic_DNA"/>
</dbReference>
<gene>
    <name evidence="1" type="ORF">H2198_009521</name>
</gene>
<dbReference type="Proteomes" id="UP001172386">
    <property type="component" value="Unassembled WGS sequence"/>
</dbReference>
<accession>A0ACC2ZUF8</accession>
<protein>
    <submittedName>
        <fullName evidence="1">Uncharacterized protein</fullName>
    </submittedName>
</protein>
<keyword evidence="2" id="KW-1185">Reference proteome</keyword>
<evidence type="ECO:0000313" key="1">
    <source>
        <dbReference type="EMBL" id="KAJ9651189.1"/>
    </source>
</evidence>
<proteinExistence type="predicted"/>
<comment type="caution">
    <text evidence="1">The sequence shown here is derived from an EMBL/GenBank/DDBJ whole genome shotgun (WGS) entry which is preliminary data.</text>
</comment>
<reference evidence="1" key="1">
    <citation type="submission" date="2022-10" db="EMBL/GenBank/DDBJ databases">
        <title>Culturing micro-colonial fungi from biological soil crusts in the Mojave desert and describing Neophaeococcomyces mojavensis, and introducing the new genera and species Taxawa tesnikishii.</title>
        <authorList>
            <person name="Kurbessoian T."/>
            <person name="Stajich J.E."/>
        </authorList>
    </citation>
    <scope>NUCLEOTIDE SEQUENCE</scope>
    <source>
        <strain evidence="1">JES_112</strain>
    </source>
</reference>
<name>A0ACC2ZUF8_9EURO</name>
<evidence type="ECO:0000313" key="2">
    <source>
        <dbReference type="Proteomes" id="UP001172386"/>
    </source>
</evidence>
<organism evidence="1 2">
    <name type="scientific">Neophaeococcomyces mojaviensis</name>
    <dbReference type="NCBI Taxonomy" id="3383035"/>
    <lineage>
        <taxon>Eukaryota</taxon>
        <taxon>Fungi</taxon>
        <taxon>Dikarya</taxon>
        <taxon>Ascomycota</taxon>
        <taxon>Pezizomycotina</taxon>
        <taxon>Eurotiomycetes</taxon>
        <taxon>Chaetothyriomycetidae</taxon>
        <taxon>Chaetothyriales</taxon>
        <taxon>Chaetothyriales incertae sedis</taxon>
        <taxon>Neophaeococcomyces</taxon>
    </lineage>
</organism>